<feature type="transmembrane region" description="Helical" evidence="1">
    <location>
        <begin position="205"/>
        <end position="222"/>
    </location>
</feature>
<dbReference type="EMBL" id="CP042345">
    <property type="protein sequence ID" value="QEA17213.1"/>
    <property type="molecule type" value="Genomic_DNA"/>
</dbReference>
<keyword evidence="3" id="KW-0012">Acyltransferase</keyword>
<dbReference type="Proteomes" id="UP000321172">
    <property type="component" value="Chromosome"/>
</dbReference>
<dbReference type="InterPro" id="IPR050879">
    <property type="entry name" value="Acyltransferase_3"/>
</dbReference>
<proteinExistence type="predicted"/>
<keyword evidence="1" id="KW-0812">Transmembrane</keyword>
<dbReference type="OrthoDB" id="9767863at2"/>
<evidence type="ECO:0000259" key="2">
    <source>
        <dbReference type="Pfam" id="PF01757"/>
    </source>
</evidence>
<feature type="domain" description="Acyltransferase 3" evidence="2">
    <location>
        <begin position="15"/>
        <end position="323"/>
    </location>
</feature>
<evidence type="ECO:0000313" key="4">
    <source>
        <dbReference type="Proteomes" id="UP000321172"/>
    </source>
</evidence>
<keyword evidence="1" id="KW-1133">Transmembrane helix</keyword>
<keyword evidence="3" id="KW-0808">Transferase</keyword>
<sequence length="354" mass="39034">MRTFADLPAGRDNHFNLIRLLAAAAVLVSHSFPLTRGMGSEEPLERLTGQSLGAAAVYIFFGISGYMITRSFDRRTDLWSFAAARIARIFPGLLVVLAITAFILGPIAAVVDWRTFFADPRVWTYVPRNLSLRFLQFDLPYVFTANIYPGAINGSLWTLFWEVACYAMVVVLGLLGALRGKCLLGFLAIYLAVCVAITVTDEPGSWIRLSFPFVTGMAIYLLRDRIPASGPALVLVCAGALALYLTPLWPLAYGFALAYLALLLGHAKANWLLGYNRLGDYSYGTYIYAFPAQQTVAWLVPGITVLEMIALTLPATLVLAVLSWHLIENPALERRERLAGLIRSLLPARLVKRS</sequence>
<dbReference type="PANTHER" id="PTHR23028:SF53">
    <property type="entry name" value="ACYL_TRANSF_3 DOMAIN-CONTAINING PROTEIN"/>
    <property type="match status" value="1"/>
</dbReference>
<dbReference type="KEGG" id="ngf:FRF71_14315"/>
<name>A0A5B8S720_9SPHN</name>
<keyword evidence="1" id="KW-0472">Membrane</keyword>
<dbReference type="Pfam" id="PF01757">
    <property type="entry name" value="Acyl_transf_3"/>
    <property type="match status" value="1"/>
</dbReference>
<dbReference type="GO" id="GO:0016020">
    <property type="term" value="C:membrane"/>
    <property type="evidence" value="ECO:0007669"/>
    <property type="project" value="TreeGrafter"/>
</dbReference>
<protein>
    <submittedName>
        <fullName evidence="3">Acyltransferase</fullName>
    </submittedName>
</protein>
<reference evidence="3 4" key="1">
    <citation type="journal article" date="2013" name="J. Microbiol. Biotechnol.">
        <title>Novosphingobium ginsenosidimutans sp. nov., with the ability to convert ginsenoside.</title>
        <authorList>
            <person name="Kim J.K."/>
            <person name="He D."/>
            <person name="Liu Q.M."/>
            <person name="Park H.Y."/>
            <person name="Jung M.S."/>
            <person name="Yoon M.H."/>
            <person name="Kim S.C."/>
            <person name="Im W.T."/>
        </authorList>
    </citation>
    <scope>NUCLEOTIDE SEQUENCE [LARGE SCALE GENOMIC DNA]</scope>
    <source>
        <strain evidence="3 4">FW-6</strain>
    </source>
</reference>
<feature type="transmembrane region" description="Helical" evidence="1">
    <location>
        <begin position="182"/>
        <end position="199"/>
    </location>
</feature>
<dbReference type="PANTHER" id="PTHR23028">
    <property type="entry name" value="ACETYLTRANSFERASE"/>
    <property type="match status" value="1"/>
</dbReference>
<dbReference type="GO" id="GO:0016747">
    <property type="term" value="F:acyltransferase activity, transferring groups other than amino-acyl groups"/>
    <property type="evidence" value="ECO:0007669"/>
    <property type="project" value="InterPro"/>
</dbReference>
<evidence type="ECO:0000256" key="1">
    <source>
        <dbReference type="SAM" id="Phobius"/>
    </source>
</evidence>
<feature type="transmembrane region" description="Helical" evidence="1">
    <location>
        <begin position="47"/>
        <end position="68"/>
    </location>
</feature>
<dbReference type="RefSeq" id="WP_147091292.1">
    <property type="nucleotide sequence ID" value="NZ_BAABJD010000002.1"/>
</dbReference>
<feature type="transmembrane region" description="Helical" evidence="1">
    <location>
        <begin position="229"/>
        <end position="246"/>
    </location>
</feature>
<feature type="transmembrane region" description="Helical" evidence="1">
    <location>
        <begin position="252"/>
        <end position="273"/>
    </location>
</feature>
<keyword evidence="4" id="KW-1185">Reference proteome</keyword>
<feature type="transmembrane region" description="Helical" evidence="1">
    <location>
        <begin position="156"/>
        <end position="175"/>
    </location>
</feature>
<evidence type="ECO:0000313" key="3">
    <source>
        <dbReference type="EMBL" id="QEA17213.1"/>
    </source>
</evidence>
<dbReference type="GO" id="GO:0009103">
    <property type="term" value="P:lipopolysaccharide biosynthetic process"/>
    <property type="evidence" value="ECO:0007669"/>
    <property type="project" value="TreeGrafter"/>
</dbReference>
<accession>A0A5B8S720</accession>
<dbReference type="AlphaFoldDB" id="A0A5B8S720"/>
<organism evidence="3 4">
    <name type="scientific">Novosphingobium ginsenosidimutans</name>
    <dbReference type="NCBI Taxonomy" id="1176536"/>
    <lineage>
        <taxon>Bacteria</taxon>
        <taxon>Pseudomonadati</taxon>
        <taxon>Pseudomonadota</taxon>
        <taxon>Alphaproteobacteria</taxon>
        <taxon>Sphingomonadales</taxon>
        <taxon>Sphingomonadaceae</taxon>
        <taxon>Novosphingobium</taxon>
    </lineage>
</organism>
<dbReference type="InterPro" id="IPR002656">
    <property type="entry name" value="Acyl_transf_3_dom"/>
</dbReference>
<feature type="transmembrane region" description="Helical" evidence="1">
    <location>
        <begin position="89"/>
        <end position="111"/>
    </location>
</feature>
<gene>
    <name evidence="3" type="ORF">FRF71_14315</name>
</gene>